<comment type="caution">
    <text evidence="2">The sequence shown here is derived from an EMBL/GenBank/DDBJ whole genome shotgun (WGS) entry which is preliminary data.</text>
</comment>
<gene>
    <name evidence="2" type="ORF">CC78DRAFT_84501</name>
</gene>
<protein>
    <submittedName>
        <fullName evidence="2">Uncharacterized protein</fullName>
    </submittedName>
</protein>
<proteinExistence type="predicted"/>
<evidence type="ECO:0000256" key="1">
    <source>
        <dbReference type="SAM" id="MobiDB-lite"/>
    </source>
</evidence>
<evidence type="ECO:0000313" key="3">
    <source>
        <dbReference type="Proteomes" id="UP000800093"/>
    </source>
</evidence>
<name>A0A9P4N564_9PLEO</name>
<sequence length="298" mass="33409">MEGDVDGEIGSIPSRETGTGDLKSDPNTDTIPNEGSKPTTTKPTEITKGETELDGDTKVLNTRACSLVHLSLDPQIPHPANSQDLDLDIDNRVPYRQGWPVLPVLPVTTSKQNVPKIYLTPSTHLTRFYLILTQHNISADNVDVVQRMNAGTPISKTTLTLCVQSPSSESQSWGPAIRALRSYILDQNLVIKVEIIEPRAYTGFYTLPILPDERVWSFVLKRKRGIVGLLDGCGEEWASLDFYYRGMGRMREECRPTVVIGVPEPNRKVWWEIVVPQVKKRVEGKLEVEIMFAKVRKC</sequence>
<keyword evidence="3" id="KW-1185">Reference proteome</keyword>
<accession>A0A9P4N564</accession>
<dbReference type="OrthoDB" id="5351220at2759"/>
<reference evidence="3" key="1">
    <citation type="journal article" date="2020" name="Stud. Mycol.">
        <title>101 Dothideomycetes genomes: A test case for predicting lifestyles and emergence of pathogens.</title>
        <authorList>
            <person name="Haridas S."/>
            <person name="Albert R."/>
            <person name="Binder M."/>
            <person name="Bloem J."/>
            <person name="LaButti K."/>
            <person name="Salamov A."/>
            <person name="Andreopoulos B."/>
            <person name="Baker S."/>
            <person name="Barry K."/>
            <person name="Bills G."/>
            <person name="Bluhm B."/>
            <person name="Cannon C."/>
            <person name="Castanera R."/>
            <person name="Culley D."/>
            <person name="Daum C."/>
            <person name="Ezra D."/>
            <person name="Gonzalez J."/>
            <person name="Henrissat B."/>
            <person name="Kuo A."/>
            <person name="Liang C."/>
            <person name="Lipzen A."/>
            <person name="Lutzoni F."/>
            <person name="Magnuson J."/>
            <person name="Mondo S."/>
            <person name="Nolan M."/>
            <person name="Ohm R."/>
            <person name="Pangilinan J."/>
            <person name="Park H.-J."/>
            <person name="Ramirez L."/>
            <person name="Alfaro M."/>
            <person name="Sun H."/>
            <person name="Tritt A."/>
            <person name="Yoshinaga Y."/>
            <person name="Zwiers L.-H."/>
            <person name="Turgeon B."/>
            <person name="Goodwin S."/>
            <person name="Spatafora J."/>
            <person name="Crous P."/>
            <person name="Grigoriev I."/>
        </authorList>
    </citation>
    <scope>NUCLEOTIDE SEQUENCE [LARGE SCALE GENOMIC DNA]</scope>
    <source>
        <strain evidence="3">CBS 304.66</strain>
    </source>
</reference>
<organism evidence="2 3">
    <name type="scientific">Lojkania enalia</name>
    <dbReference type="NCBI Taxonomy" id="147567"/>
    <lineage>
        <taxon>Eukaryota</taxon>
        <taxon>Fungi</taxon>
        <taxon>Dikarya</taxon>
        <taxon>Ascomycota</taxon>
        <taxon>Pezizomycotina</taxon>
        <taxon>Dothideomycetes</taxon>
        <taxon>Pleosporomycetidae</taxon>
        <taxon>Pleosporales</taxon>
        <taxon>Pleosporales incertae sedis</taxon>
        <taxon>Lojkania</taxon>
    </lineage>
</organism>
<evidence type="ECO:0000313" key="2">
    <source>
        <dbReference type="EMBL" id="KAF2259061.1"/>
    </source>
</evidence>
<dbReference type="Proteomes" id="UP000800093">
    <property type="component" value="Unassembled WGS sequence"/>
</dbReference>
<feature type="region of interest" description="Disordered" evidence="1">
    <location>
        <begin position="1"/>
        <end position="49"/>
    </location>
</feature>
<dbReference type="AlphaFoldDB" id="A0A9P4N564"/>
<dbReference type="EMBL" id="ML986723">
    <property type="protein sequence ID" value="KAF2259061.1"/>
    <property type="molecule type" value="Genomic_DNA"/>
</dbReference>